<keyword evidence="3" id="KW-1185">Reference proteome</keyword>
<dbReference type="InterPro" id="IPR056101">
    <property type="entry name" value="DUF7684"/>
</dbReference>
<name>A0ABV4B1F5_9BURK</name>
<sequence>MMEAPNLQIINLQSIESMVLAPHPSVCLLVLDAISPAMDFKGLVRNLIPAGCQYFMILGDAAEDVHDALDYAIDDCDLGYLGTLTAVHNDESAEDVASLLLNAAIPGEANVRCVVGYDKEDDAVRDILEKLRLKSPEMSEHSIPNHQMV</sequence>
<gene>
    <name evidence="2" type="ORF">AB7A72_06980</name>
</gene>
<accession>A0ABV4B1F5</accession>
<evidence type="ECO:0000313" key="2">
    <source>
        <dbReference type="EMBL" id="MEY2250738.1"/>
    </source>
</evidence>
<evidence type="ECO:0000259" key="1">
    <source>
        <dbReference type="Pfam" id="PF24733"/>
    </source>
</evidence>
<protein>
    <recommendedName>
        <fullName evidence="1">DUF7684 domain-containing protein</fullName>
    </recommendedName>
</protein>
<dbReference type="Proteomes" id="UP001562178">
    <property type="component" value="Unassembled WGS sequence"/>
</dbReference>
<feature type="domain" description="DUF7684" evidence="1">
    <location>
        <begin position="8"/>
        <end position="104"/>
    </location>
</feature>
<proteinExistence type="predicted"/>
<dbReference type="EMBL" id="JBGBDC010000002">
    <property type="protein sequence ID" value="MEY2250738.1"/>
    <property type="molecule type" value="Genomic_DNA"/>
</dbReference>
<organism evidence="2 3">
    <name type="scientific">Comamonas sediminis</name>
    <dbReference type="NCBI Taxonomy" id="1783360"/>
    <lineage>
        <taxon>Bacteria</taxon>
        <taxon>Pseudomonadati</taxon>
        <taxon>Pseudomonadota</taxon>
        <taxon>Betaproteobacteria</taxon>
        <taxon>Burkholderiales</taxon>
        <taxon>Comamonadaceae</taxon>
        <taxon>Comamonas</taxon>
    </lineage>
</organism>
<comment type="caution">
    <text evidence="2">The sequence shown here is derived from an EMBL/GenBank/DDBJ whole genome shotgun (WGS) entry which is preliminary data.</text>
</comment>
<reference evidence="2 3" key="1">
    <citation type="journal article" date="2016" name="Int. J. Syst. Evol. Microbiol.">
        <title>Description of Comamonas sediminis sp. nov., isolated from lagoon sediments.</title>
        <authorList>
            <person name="Subhash Y."/>
            <person name="Bang J.J."/>
            <person name="You T.H."/>
            <person name="Lee S.S."/>
        </authorList>
    </citation>
    <scope>NUCLEOTIDE SEQUENCE [LARGE SCALE GENOMIC DNA]</scope>
    <source>
        <strain evidence="2 3">JCM 31169</strain>
    </source>
</reference>
<dbReference type="Pfam" id="PF24733">
    <property type="entry name" value="DUF7684"/>
    <property type="match status" value="1"/>
</dbReference>
<evidence type="ECO:0000313" key="3">
    <source>
        <dbReference type="Proteomes" id="UP001562178"/>
    </source>
</evidence>